<dbReference type="NCBIfam" id="NF006718">
    <property type="entry name" value="PRK09256.1"/>
    <property type="match status" value="1"/>
</dbReference>
<organism evidence="3 4">
    <name type="scientific">Sphingosinicella xenopeptidilytica</name>
    <dbReference type="NCBI Taxonomy" id="364098"/>
    <lineage>
        <taxon>Bacteria</taxon>
        <taxon>Pseudomonadati</taxon>
        <taxon>Pseudomonadota</taxon>
        <taxon>Alphaproteobacteria</taxon>
        <taxon>Sphingomonadales</taxon>
        <taxon>Sphingosinicellaceae</taxon>
        <taxon>Sphingosinicella</taxon>
    </lineage>
</organism>
<dbReference type="InterPro" id="IPR000352">
    <property type="entry name" value="Pep_chain_release_fac_I"/>
</dbReference>
<dbReference type="Proteomes" id="UP001597124">
    <property type="component" value="Unassembled WGS sequence"/>
</dbReference>
<evidence type="ECO:0000313" key="3">
    <source>
        <dbReference type="EMBL" id="MFD0847461.1"/>
    </source>
</evidence>
<feature type="compositionally biased region" description="Basic residues" evidence="1">
    <location>
        <begin position="125"/>
        <end position="139"/>
    </location>
</feature>
<dbReference type="PANTHER" id="PTHR47814">
    <property type="entry name" value="PEPTIDYL-TRNA HYDROLASE ARFB"/>
    <property type="match status" value="1"/>
</dbReference>
<name>A0ABW3BZ81_SPHXN</name>
<accession>A0ABW3BZ81</accession>
<feature type="domain" description="Prokaryotic-type class I peptide chain release factors" evidence="2">
    <location>
        <begin position="21"/>
        <end position="37"/>
    </location>
</feature>
<dbReference type="EMBL" id="JBHTIK010000002">
    <property type="protein sequence ID" value="MFD0847461.1"/>
    <property type="molecule type" value="Genomic_DNA"/>
</dbReference>
<dbReference type="EC" id="3.1.1.29" evidence="3"/>
<dbReference type="PROSITE" id="PS00745">
    <property type="entry name" value="RF_PROK_I"/>
    <property type="match status" value="1"/>
</dbReference>
<dbReference type="Gene3D" id="3.30.160.20">
    <property type="match status" value="1"/>
</dbReference>
<dbReference type="RefSeq" id="WP_381486512.1">
    <property type="nucleotide sequence ID" value="NZ_JBHTIK010000002.1"/>
</dbReference>
<reference evidence="4" key="1">
    <citation type="journal article" date="2019" name="Int. J. Syst. Evol. Microbiol.">
        <title>The Global Catalogue of Microorganisms (GCM) 10K type strain sequencing project: providing services to taxonomists for standard genome sequencing and annotation.</title>
        <authorList>
            <consortium name="The Broad Institute Genomics Platform"/>
            <consortium name="The Broad Institute Genome Sequencing Center for Infectious Disease"/>
            <person name="Wu L."/>
            <person name="Ma J."/>
        </authorList>
    </citation>
    <scope>NUCLEOTIDE SEQUENCE [LARGE SCALE GENOMIC DNA]</scope>
    <source>
        <strain evidence="4">CCUG 52537</strain>
    </source>
</reference>
<feature type="compositionally biased region" description="Basic residues" evidence="1">
    <location>
        <begin position="107"/>
        <end position="117"/>
    </location>
</feature>
<keyword evidence="3" id="KW-0378">Hydrolase</keyword>
<sequence length="139" mass="15136">MISIGRGLAIDPDEITLSFIRASGPGGQNVNKVSTAVELRFDLARSLSLPEAVKRRAARLAGRRLTLDGVIVLRAERFRTQEMNREDAEARLVALLSEAAVPPTPRVKTKPSKAAKARRADAKTGRGKVKALRRKPSDI</sequence>
<protein>
    <submittedName>
        <fullName evidence="3">Alternative ribosome rescue aminoacyl-tRNA hydrolase ArfB</fullName>
        <ecNumber evidence="3">3.1.1.29</ecNumber>
    </submittedName>
</protein>
<evidence type="ECO:0000313" key="4">
    <source>
        <dbReference type="Proteomes" id="UP001597124"/>
    </source>
</evidence>
<feature type="region of interest" description="Disordered" evidence="1">
    <location>
        <begin position="102"/>
        <end position="139"/>
    </location>
</feature>
<dbReference type="SUPFAM" id="SSF110916">
    <property type="entry name" value="Peptidyl-tRNA hydrolase domain-like"/>
    <property type="match status" value="1"/>
</dbReference>
<comment type="caution">
    <text evidence="3">The sequence shown here is derived from an EMBL/GenBank/DDBJ whole genome shotgun (WGS) entry which is preliminary data.</text>
</comment>
<evidence type="ECO:0000259" key="2">
    <source>
        <dbReference type="PROSITE" id="PS00745"/>
    </source>
</evidence>
<gene>
    <name evidence="3" type="primary">arfB</name>
    <name evidence="3" type="ORF">ACFQ00_03935</name>
</gene>
<keyword evidence="4" id="KW-1185">Reference proteome</keyword>
<dbReference type="PANTHER" id="PTHR47814:SF1">
    <property type="entry name" value="PEPTIDYL-TRNA HYDROLASE ARFB"/>
    <property type="match status" value="1"/>
</dbReference>
<evidence type="ECO:0000256" key="1">
    <source>
        <dbReference type="SAM" id="MobiDB-lite"/>
    </source>
</evidence>
<dbReference type="Pfam" id="PF00472">
    <property type="entry name" value="RF-1"/>
    <property type="match status" value="1"/>
</dbReference>
<dbReference type="GO" id="GO:0004045">
    <property type="term" value="F:peptidyl-tRNA hydrolase activity"/>
    <property type="evidence" value="ECO:0007669"/>
    <property type="project" value="UniProtKB-EC"/>
</dbReference>
<proteinExistence type="predicted"/>